<evidence type="ECO:0000313" key="1">
    <source>
        <dbReference type="EMBL" id="AVP12852.1"/>
    </source>
</evidence>
<dbReference type="RefSeq" id="YP_009478043.1">
    <property type="nucleotide sequence ID" value="NC_037476.1"/>
</dbReference>
<geneLocation type="mitochondrion" evidence="1"/>
<accession>A0A2P1L4X9</accession>
<dbReference type="GeneID" id="36494038"/>
<organism evidence="1">
    <name type="scientific">Anthoceros angustus</name>
    <name type="common">Hornwort</name>
    <name type="synonym">Anthoceros formosae</name>
    <dbReference type="NCBI Taxonomy" id="48387"/>
    <lineage>
        <taxon>Eukaryota</taxon>
        <taxon>Viridiplantae</taxon>
        <taxon>Streptophyta</taxon>
        <taxon>Embryophyta</taxon>
        <taxon>Anthocerotophyta</taxon>
        <taxon>Anthocerotopsida</taxon>
        <taxon>Anthocerotidae</taxon>
        <taxon>Anthocerotales</taxon>
        <taxon>Anthocerotaceae</taxon>
        <taxon>Anthoceros</taxon>
    </lineage>
</organism>
<protein>
    <submittedName>
        <fullName evidence="1">Uncharacterized protein</fullName>
    </submittedName>
</protein>
<dbReference type="AlphaFoldDB" id="A0A2P1L4X9"/>
<keyword evidence="1" id="KW-0496">Mitochondrion</keyword>
<reference evidence="1" key="1">
    <citation type="journal article" date="2018" name="Bryologist">
        <title>Complete mitochondrial genome sequence of Anthoceros angustus: conservative evolution of the mitogenomes in hornworts.</title>
        <authorList>
            <person name="Dong S."/>
            <person name="Xue J."/>
            <person name="Zhang S."/>
            <person name="Zhang L."/>
            <person name="Wu H."/>
            <person name="Chen Z."/>
            <person name="Goffinet B."/>
            <person name="Liu Y."/>
        </authorList>
    </citation>
    <scope>NUCLEOTIDE SEQUENCE</scope>
</reference>
<gene>
    <name evidence="1" type="primary">ORF118_2</name>
    <name evidence="1" type="ORF">AnanMp03</name>
</gene>
<sequence length="117" mass="13054">MQTERSLLASLTNQPEAAAGGLCLRAMLISLESTDSIFNLLGLSSLNSYQIKLYLNSYMKSSLFSILFFCYIRRSQNGEHTGARLVLQTLDELKSGWVRPFTGRGEEPVVETNPAIY</sequence>
<proteinExistence type="predicted"/>
<name>A0A2P1L4X9_ANTAG</name>
<dbReference type="EMBL" id="MG029262">
    <property type="protein sequence ID" value="AVP12852.1"/>
    <property type="molecule type" value="Genomic_DNA"/>
</dbReference>